<evidence type="ECO:0000313" key="2">
    <source>
        <dbReference type="EMBL" id="GEK90999.1"/>
    </source>
</evidence>
<evidence type="ECO:0000259" key="1">
    <source>
        <dbReference type="PROSITE" id="PS50800"/>
    </source>
</evidence>
<dbReference type="AlphaFoldDB" id="A0A511AS17"/>
<dbReference type="RefSeq" id="WP_146923699.1">
    <property type="nucleotide sequence ID" value="NZ_BJUY01000005.1"/>
</dbReference>
<dbReference type="Pfam" id="PF02037">
    <property type="entry name" value="SAP"/>
    <property type="match status" value="1"/>
</dbReference>
<dbReference type="Gene3D" id="1.10.720.30">
    <property type="entry name" value="SAP domain"/>
    <property type="match status" value="1"/>
</dbReference>
<gene>
    <name evidence="2" type="ORF">AKA01nite_06210</name>
</gene>
<dbReference type="SUPFAM" id="SSF68906">
    <property type="entry name" value="SAP domain"/>
    <property type="match status" value="1"/>
</dbReference>
<dbReference type="PROSITE" id="PS50800">
    <property type="entry name" value="SAP"/>
    <property type="match status" value="1"/>
</dbReference>
<dbReference type="EMBL" id="BJUY01000005">
    <property type="protein sequence ID" value="GEK90999.1"/>
    <property type="molecule type" value="Genomic_DNA"/>
</dbReference>
<accession>A0A511AS17</accession>
<comment type="caution">
    <text evidence="2">The sequence shown here is derived from an EMBL/GenBank/DDBJ whole genome shotgun (WGS) entry which is preliminary data.</text>
</comment>
<proteinExistence type="predicted"/>
<sequence length="297" mass="34573">MKPNESDLYPHEVLLLSYAPTYYIEKNSFPKFWWYRYGVKNVDKGLKSLKKRGFLKVGSVESASRNETLEDLKDILRTHGLKVSGNKDELVHRLLDEVPEDELSTLFRDRTYELTDKGQAVLSAEEHIPYIHRRSIEDLDIWTLNEKVKASPGSSYRDIVWEYMNKKSLKYYKHSDFGMYRNCRLSMAEFLEEEGKDDSAFIYLAEVVRIDLSGLSNGFNMDELEAQTDRFFPYSESQAKMAPGITKKIQKYQTEKDLSDDELKSKLIDLMNRLQLPFSLFTVEEAAEIAVMEIHGD</sequence>
<name>A0A511AS17_9LACT</name>
<dbReference type="OrthoDB" id="2873014at2"/>
<reference evidence="2 3" key="1">
    <citation type="submission" date="2019-07" db="EMBL/GenBank/DDBJ databases">
        <title>Whole genome shotgun sequence of Alkalibacterium kapii NBRC 103247.</title>
        <authorList>
            <person name="Hosoyama A."/>
            <person name="Uohara A."/>
            <person name="Ohji S."/>
            <person name="Ichikawa N."/>
        </authorList>
    </citation>
    <scope>NUCLEOTIDE SEQUENCE [LARGE SCALE GENOMIC DNA]</scope>
    <source>
        <strain evidence="2 3">NBRC 103247</strain>
    </source>
</reference>
<feature type="domain" description="SAP" evidence="1">
    <location>
        <begin position="64"/>
        <end position="98"/>
    </location>
</feature>
<keyword evidence="3" id="KW-1185">Reference proteome</keyword>
<evidence type="ECO:0000313" key="3">
    <source>
        <dbReference type="Proteomes" id="UP000321662"/>
    </source>
</evidence>
<organism evidence="2 3">
    <name type="scientific">Alkalibacterium kapii</name>
    <dbReference type="NCBI Taxonomy" id="426704"/>
    <lineage>
        <taxon>Bacteria</taxon>
        <taxon>Bacillati</taxon>
        <taxon>Bacillota</taxon>
        <taxon>Bacilli</taxon>
        <taxon>Lactobacillales</taxon>
        <taxon>Carnobacteriaceae</taxon>
        <taxon>Alkalibacterium</taxon>
    </lineage>
</organism>
<dbReference type="Proteomes" id="UP000321662">
    <property type="component" value="Unassembled WGS sequence"/>
</dbReference>
<dbReference type="InterPro" id="IPR003034">
    <property type="entry name" value="SAP_dom"/>
</dbReference>
<dbReference type="InterPro" id="IPR036361">
    <property type="entry name" value="SAP_dom_sf"/>
</dbReference>
<protein>
    <recommendedName>
        <fullName evidence="1">SAP domain-containing protein</fullName>
    </recommendedName>
</protein>